<comment type="caution">
    <text evidence="9">The sequence shown here is derived from an EMBL/GenBank/DDBJ whole genome shotgun (WGS) entry which is preliminary data.</text>
</comment>
<evidence type="ECO:0000256" key="6">
    <source>
        <dbReference type="SAM" id="MobiDB-lite"/>
    </source>
</evidence>
<dbReference type="PANTHER" id="PTHR38459">
    <property type="entry name" value="PROPHAGE BACTOPRENOL-LINKED GLUCOSE TRANSLOCASE HOMOLOG"/>
    <property type="match status" value="1"/>
</dbReference>
<name>K6UMW4_9MICO</name>
<evidence type="ECO:0000256" key="7">
    <source>
        <dbReference type="SAM" id="Phobius"/>
    </source>
</evidence>
<feature type="transmembrane region" description="Helical" evidence="7">
    <location>
        <begin position="97"/>
        <end position="118"/>
    </location>
</feature>
<dbReference type="RefSeq" id="WP_006503221.1">
    <property type="nucleotide sequence ID" value="NZ_BAGZ01000009.1"/>
</dbReference>
<keyword evidence="10" id="KW-1185">Reference proteome</keyword>
<sequence>MRRILRSSGLRQILVFGIIGALGVLVNLAISIVLHRANGGTVNAGEPLFTLPGGDYSFRFRNFVWLAAFFGANLSNFELNRRYTFANHSRGRWMRRYLAFCGSGIVAMLVGLICQWSLTHPDSFFYLDQAWLSEAEGIRSREYWAQLIAIAVSTPVNFIASKYLVFRHRPTAEDTTPRGGPDKPGPQPTAPTATPR</sequence>
<dbReference type="eggNOG" id="COG2246">
    <property type="taxonomic scope" value="Bacteria"/>
</dbReference>
<feature type="transmembrane region" description="Helical" evidence="7">
    <location>
        <begin position="58"/>
        <end position="77"/>
    </location>
</feature>
<evidence type="ECO:0000259" key="8">
    <source>
        <dbReference type="Pfam" id="PF04138"/>
    </source>
</evidence>
<dbReference type="PANTHER" id="PTHR38459:SF1">
    <property type="entry name" value="PROPHAGE BACTOPRENOL-LINKED GLUCOSE TRANSLOCASE HOMOLOG"/>
    <property type="match status" value="1"/>
</dbReference>
<dbReference type="Proteomes" id="UP000008495">
    <property type="component" value="Unassembled WGS sequence"/>
</dbReference>
<protein>
    <recommendedName>
        <fullName evidence="8">GtrA/DPMS transmembrane domain-containing protein</fullName>
    </recommendedName>
</protein>
<feature type="region of interest" description="Disordered" evidence="6">
    <location>
        <begin position="172"/>
        <end position="196"/>
    </location>
</feature>
<accession>K6UMW4</accession>
<evidence type="ECO:0000313" key="10">
    <source>
        <dbReference type="Proteomes" id="UP000008495"/>
    </source>
</evidence>
<keyword evidence="3 7" id="KW-0812">Transmembrane</keyword>
<dbReference type="GO" id="GO:0005886">
    <property type="term" value="C:plasma membrane"/>
    <property type="evidence" value="ECO:0007669"/>
    <property type="project" value="TreeGrafter"/>
</dbReference>
<dbReference type="AlphaFoldDB" id="K6UMW4"/>
<keyword evidence="5 7" id="KW-0472">Membrane</keyword>
<feature type="domain" description="GtrA/DPMS transmembrane" evidence="8">
    <location>
        <begin position="16"/>
        <end position="166"/>
    </location>
</feature>
<comment type="subcellular location">
    <subcellularLocation>
        <location evidence="1">Membrane</location>
        <topology evidence="1">Multi-pass membrane protein</topology>
    </subcellularLocation>
</comment>
<gene>
    <name evidence="9" type="ORF">AUCHE_09_00710</name>
</gene>
<feature type="transmembrane region" description="Helical" evidence="7">
    <location>
        <begin position="12"/>
        <end position="34"/>
    </location>
</feature>
<dbReference type="STRING" id="100225.SAMN05421595_2736"/>
<feature type="transmembrane region" description="Helical" evidence="7">
    <location>
        <begin position="143"/>
        <end position="160"/>
    </location>
</feature>
<keyword evidence="4 7" id="KW-1133">Transmembrane helix</keyword>
<reference evidence="9 10" key="1">
    <citation type="submission" date="2012-08" db="EMBL/GenBank/DDBJ databases">
        <title>Whole genome shotgun sequence of Austwickia chelonae NBRC 105200.</title>
        <authorList>
            <person name="Yoshida I."/>
            <person name="Hosoyama A."/>
            <person name="Tsuchikane K."/>
            <person name="Katsumata H."/>
            <person name="Ando Y."/>
            <person name="Ohji S."/>
            <person name="Hamada M."/>
            <person name="Tamura T."/>
            <person name="Yamazoe A."/>
            <person name="Yamazaki S."/>
            <person name="Fujita N."/>
        </authorList>
    </citation>
    <scope>NUCLEOTIDE SEQUENCE [LARGE SCALE GENOMIC DNA]</scope>
    <source>
        <strain evidence="9 10">NBRC 105200</strain>
    </source>
</reference>
<dbReference type="GO" id="GO:0000271">
    <property type="term" value="P:polysaccharide biosynthetic process"/>
    <property type="evidence" value="ECO:0007669"/>
    <property type="project" value="InterPro"/>
</dbReference>
<organism evidence="9 10">
    <name type="scientific">Austwickia chelonae NBRC 105200</name>
    <dbReference type="NCBI Taxonomy" id="1184607"/>
    <lineage>
        <taxon>Bacteria</taxon>
        <taxon>Bacillati</taxon>
        <taxon>Actinomycetota</taxon>
        <taxon>Actinomycetes</taxon>
        <taxon>Micrococcales</taxon>
        <taxon>Dermatophilaceae</taxon>
        <taxon>Austwickia</taxon>
    </lineage>
</organism>
<evidence type="ECO:0000256" key="4">
    <source>
        <dbReference type="ARBA" id="ARBA00022989"/>
    </source>
</evidence>
<evidence type="ECO:0000256" key="5">
    <source>
        <dbReference type="ARBA" id="ARBA00023136"/>
    </source>
</evidence>
<dbReference type="EMBL" id="BAGZ01000009">
    <property type="protein sequence ID" value="GAB78466.1"/>
    <property type="molecule type" value="Genomic_DNA"/>
</dbReference>
<evidence type="ECO:0000256" key="3">
    <source>
        <dbReference type="ARBA" id="ARBA00022692"/>
    </source>
</evidence>
<proteinExistence type="inferred from homology"/>
<evidence type="ECO:0000313" key="9">
    <source>
        <dbReference type="EMBL" id="GAB78466.1"/>
    </source>
</evidence>
<comment type="similarity">
    <text evidence="2">Belongs to the GtrA family.</text>
</comment>
<evidence type="ECO:0000256" key="1">
    <source>
        <dbReference type="ARBA" id="ARBA00004141"/>
    </source>
</evidence>
<dbReference type="InterPro" id="IPR007267">
    <property type="entry name" value="GtrA_DPMS_TM"/>
</dbReference>
<evidence type="ECO:0000256" key="2">
    <source>
        <dbReference type="ARBA" id="ARBA00009399"/>
    </source>
</evidence>
<dbReference type="Pfam" id="PF04138">
    <property type="entry name" value="GtrA_DPMS_TM"/>
    <property type="match status" value="1"/>
</dbReference>
<dbReference type="InterPro" id="IPR051401">
    <property type="entry name" value="GtrA_CellWall_Glycosyl"/>
</dbReference>